<dbReference type="SUPFAM" id="SSF54427">
    <property type="entry name" value="NTF2-like"/>
    <property type="match status" value="1"/>
</dbReference>
<comment type="caution">
    <text evidence="9">The sequence shown here is derived from an EMBL/GenBank/DDBJ whole genome shotgun (WGS) entry which is preliminary data.</text>
</comment>
<evidence type="ECO:0000256" key="5">
    <source>
        <dbReference type="ARBA" id="ARBA00023128"/>
    </source>
</evidence>
<keyword evidence="5" id="KW-0496">Mitochondrion</keyword>
<dbReference type="Proteomes" id="UP000232323">
    <property type="component" value="Unassembled WGS sequence"/>
</dbReference>
<evidence type="ECO:0000313" key="9">
    <source>
        <dbReference type="EMBL" id="GAX76485.1"/>
    </source>
</evidence>
<evidence type="ECO:0000256" key="1">
    <source>
        <dbReference type="ARBA" id="ARBA00004273"/>
    </source>
</evidence>
<dbReference type="GO" id="GO:0005743">
    <property type="term" value="C:mitochondrial inner membrane"/>
    <property type="evidence" value="ECO:0007669"/>
    <property type="project" value="UniProtKB-SubCell"/>
</dbReference>
<evidence type="ECO:0000256" key="2">
    <source>
        <dbReference type="ARBA" id="ARBA00009597"/>
    </source>
</evidence>
<sequence length="399" mass="44706">MTSQRLAQSIFNALKCQNGVGMIKDRIILRPEIPLEGIFSSYIGFGTRGITARTTVCSHSQTSTSRKSADEPQSSKSNQTGESGQSGQSPGNDNKAGGSAPRGERDSRAAFDAGNVLRSFAKEVHETMMPLENVRSYTKRYTGPAAETSAGPYSGSTDIAVVKREETPWQKAWSSVNEKLGSVPYLNKLMGFKVADTTAYQKGQQLVEDLKEKYETSDHPVIHKVEEYKERIFSGSEASRAMQEIRIRDPSFDMNIFLRSIKFDVPVVTKAFLSHDVDSLRDYCGPEMMQRAEGIRKAFQEQELKEDPTILFVGDVEAVEVRLVDNDPFVICQFHCQQLKCVRDKFGNVVEGSPDNIHRVYYFWGLQQEKHGVVTADGVLLPPRWVIKDMLWQSMLALV</sequence>
<protein>
    <recommendedName>
        <fullName evidence="8">Tim44-like domain-containing protein</fullName>
    </recommendedName>
</protein>
<proteinExistence type="inferred from homology"/>
<dbReference type="GO" id="GO:0030150">
    <property type="term" value="P:protein import into mitochondrial matrix"/>
    <property type="evidence" value="ECO:0007669"/>
    <property type="project" value="TreeGrafter"/>
</dbReference>
<keyword evidence="10" id="KW-1185">Reference proteome</keyword>
<organism evidence="9 10">
    <name type="scientific">Chlamydomonas eustigma</name>
    <dbReference type="NCBI Taxonomy" id="1157962"/>
    <lineage>
        <taxon>Eukaryota</taxon>
        <taxon>Viridiplantae</taxon>
        <taxon>Chlorophyta</taxon>
        <taxon>core chlorophytes</taxon>
        <taxon>Chlorophyceae</taxon>
        <taxon>CS clade</taxon>
        <taxon>Chlamydomonadales</taxon>
        <taxon>Chlamydomonadaceae</taxon>
        <taxon>Chlamydomonas</taxon>
    </lineage>
</organism>
<dbReference type="PANTHER" id="PTHR10721:SF1">
    <property type="entry name" value="MITOCHONDRIAL IMPORT INNER MEMBRANE TRANSLOCASE SUBUNIT TIM44"/>
    <property type="match status" value="1"/>
</dbReference>
<name>A0A250X0A5_9CHLO</name>
<evidence type="ECO:0000256" key="3">
    <source>
        <dbReference type="ARBA" id="ARBA00022792"/>
    </source>
</evidence>
<reference evidence="9 10" key="1">
    <citation type="submission" date="2017-08" db="EMBL/GenBank/DDBJ databases">
        <title>Acidophilic green algal genome provides insights into adaptation to an acidic environment.</title>
        <authorList>
            <person name="Hirooka S."/>
            <person name="Hirose Y."/>
            <person name="Kanesaki Y."/>
            <person name="Higuchi S."/>
            <person name="Fujiwara T."/>
            <person name="Onuma R."/>
            <person name="Era A."/>
            <person name="Ohbayashi R."/>
            <person name="Uzuka A."/>
            <person name="Nozaki H."/>
            <person name="Yoshikawa H."/>
            <person name="Miyagishima S.Y."/>
        </authorList>
    </citation>
    <scope>NUCLEOTIDE SEQUENCE [LARGE SCALE GENOMIC DNA]</scope>
    <source>
        <strain evidence="9 10">NIES-2499</strain>
    </source>
</reference>
<dbReference type="PANTHER" id="PTHR10721">
    <property type="entry name" value="MITOCHONDRIAL IMPORT INNER MEMBRANE TRANSLOCASE SUBUNIT TIM44"/>
    <property type="match status" value="1"/>
</dbReference>
<dbReference type="InterPro" id="IPR032710">
    <property type="entry name" value="NTF2-like_dom_sf"/>
</dbReference>
<feature type="compositionally biased region" description="Polar residues" evidence="7">
    <location>
        <begin position="56"/>
        <end position="92"/>
    </location>
</feature>
<dbReference type="AlphaFoldDB" id="A0A250X0A5"/>
<comment type="similarity">
    <text evidence="2">Belongs to the Tim44 family.</text>
</comment>
<dbReference type="SMART" id="SM00978">
    <property type="entry name" value="Tim44"/>
    <property type="match status" value="1"/>
</dbReference>
<evidence type="ECO:0000256" key="7">
    <source>
        <dbReference type="SAM" id="MobiDB-lite"/>
    </source>
</evidence>
<gene>
    <name evidence="9" type="ORF">CEUSTIGMA_g3930.t1</name>
</gene>
<dbReference type="GO" id="GO:0051087">
    <property type="term" value="F:protein-folding chaperone binding"/>
    <property type="evidence" value="ECO:0007669"/>
    <property type="project" value="TreeGrafter"/>
</dbReference>
<dbReference type="InterPro" id="IPR039544">
    <property type="entry name" value="Tim44-like"/>
</dbReference>
<feature type="region of interest" description="Disordered" evidence="7">
    <location>
        <begin position="56"/>
        <end position="111"/>
    </location>
</feature>
<dbReference type="Gene3D" id="3.10.450.240">
    <property type="match status" value="1"/>
</dbReference>
<evidence type="ECO:0000256" key="6">
    <source>
        <dbReference type="ARBA" id="ARBA00023136"/>
    </source>
</evidence>
<dbReference type="Pfam" id="PF04280">
    <property type="entry name" value="Tim44"/>
    <property type="match status" value="1"/>
</dbReference>
<keyword evidence="6" id="KW-0472">Membrane</keyword>
<dbReference type="EMBL" id="BEGY01000018">
    <property type="protein sequence ID" value="GAX76485.1"/>
    <property type="molecule type" value="Genomic_DNA"/>
</dbReference>
<comment type="subcellular location">
    <subcellularLocation>
        <location evidence="1">Mitochondrion inner membrane</location>
    </subcellularLocation>
</comment>
<evidence type="ECO:0000256" key="4">
    <source>
        <dbReference type="ARBA" id="ARBA00022946"/>
    </source>
</evidence>
<dbReference type="InterPro" id="IPR007379">
    <property type="entry name" value="Tim44-like_dom"/>
</dbReference>
<feature type="domain" description="Tim44-like" evidence="8">
    <location>
        <begin position="238"/>
        <end position="378"/>
    </location>
</feature>
<accession>A0A250X0A5</accession>
<evidence type="ECO:0000313" key="10">
    <source>
        <dbReference type="Proteomes" id="UP000232323"/>
    </source>
</evidence>
<keyword evidence="4" id="KW-0809">Transit peptide</keyword>
<keyword evidence="3" id="KW-0999">Mitochondrion inner membrane</keyword>
<evidence type="ECO:0000259" key="8">
    <source>
        <dbReference type="SMART" id="SM00978"/>
    </source>
</evidence>
<dbReference type="OrthoDB" id="10265990at2759"/>
<dbReference type="STRING" id="1157962.A0A250X0A5"/>